<keyword evidence="1" id="KW-0812">Transmembrane</keyword>
<proteinExistence type="predicted"/>
<dbReference type="EMBL" id="JACBZS010000001">
    <property type="protein sequence ID" value="NYI70924.1"/>
    <property type="molecule type" value="Genomic_DNA"/>
</dbReference>
<feature type="transmembrane region" description="Helical" evidence="1">
    <location>
        <begin position="142"/>
        <end position="167"/>
    </location>
</feature>
<gene>
    <name evidence="2" type="ORF">GGQ54_001484</name>
</gene>
<evidence type="ECO:0000313" key="3">
    <source>
        <dbReference type="Proteomes" id="UP000527616"/>
    </source>
</evidence>
<dbReference type="AlphaFoldDB" id="A0A7Z0IKS4"/>
<feature type="transmembrane region" description="Helical" evidence="1">
    <location>
        <begin position="179"/>
        <end position="196"/>
    </location>
</feature>
<sequence>MDISRATISRPGTAVIAAGAVVGIGTQALAAAAWPGYDPLARTISSLGTAASPWHALVNAVFVINALALAGGGIVLVVAGRGPVRAGSVLIAIAGALGLLVAAVPEDANLALHSIGALNLPLAGIGLLLIGAGLLRGGRPRLGATAVAAGVLGLVGTVLFVAIQAGAPLGAYPGLVERAISYPAKVWFVAAALAGGRR</sequence>
<feature type="transmembrane region" description="Helical" evidence="1">
    <location>
        <begin position="54"/>
        <end position="79"/>
    </location>
</feature>
<reference evidence="2 3" key="1">
    <citation type="submission" date="2020-07" db="EMBL/GenBank/DDBJ databases">
        <title>Sequencing the genomes of 1000 actinobacteria strains.</title>
        <authorList>
            <person name="Klenk H.-P."/>
        </authorList>
    </citation>
    <scope>NUCLEOTIDE SEQUENCE [LARGE SCALE GENOMIC DNA]</scope>
    <source>
        <strain evidence="2 3">DSM 103164</strain>
    </source>
</reference>
<feature type="transmembrane region" description="Helical" evidence="1">
    <location>
        <begin position="86"/>
        <end position="104"/>
    </location>
</feature>
<dbReference type="RefSeq" id="WP_179444819.1">
    <property type="nucleotide sequence ID" value="NZ_JACBZS010000001.1"/>
</dbReference>
<feature type="transmembrane region" description="Helical" evidence="1">
    <location>
        <begin position="12"/>
        <end position="34"/>
    </location>
</feature>
<accession>A0A7Z0IKS4</accession>
<organism evidence="2 3">
    <name type="scientific">Naumannella cuiyingiana</name>
    <dbReference type="NCBI Taxonomy" id="1347891"/>
    <lineage>
        <taxon>Bacteria</taxon>
        <taxon>Bacillati</taxon>
        <taxon>Actinomycetota</taxon>
        <taxon>Actinomycetes</taxon>
        <taxon>Propionibacteriales</taxon>
        <taxon>Propionibacteriaceae</taxon>
        <taxon>Naumannella</taxon>
    </lineage>
</organism>
<comment type="caution">
    <text evidence="2">The sequence shown here is derived from an EMBL/GenBank/DDBJ whole genome shotgun (WGS) entry which is preliminary data.</text>
</comment>
<dbReference type="Proteomes" id="UP000527616">
    <property type="component" value="Unassembled WGS sequence"/>
</dbReference>
<keyword evidence="3" id="KW-1185">Reference proteome</keyword>
<evidence type="ECO:0000256" key="1">
    <source>
        <dbReference type="SAM" id="Phobius"/>
    </source>
</evidence>
<protein>
    <submittedName>
        <fullName evidence="2">Putative membrane protein</fullName>
    </submittedName>
</protein>
<keyword evidence="1" id="KW-0472">Membrane</keyword>
<feature type="transmembrane region" description="Helical" evidence="1">
    <location>
        <begin position="110"/>
        <end position="135"/>
    </location>
</feature>
<evidence type="ECO:0000313" key="2">
    <source>
        <dbReference type="EMBL" id="NYI70924.1"/>
    </source>
</evidence>
<dbReference type="InterPro" id="IPR009339">
    <property type="entry name" value="DUF998"/>
</dbReference>
<name>A0A7Z0IKS4_9ACTN</name>
<keyword evidence="1" id="KW-1133">Transmembrane helix</keyword>
<dbReference type="Pfam" id="PF06197">
    <property type="entry name" value="DUF998"/>
    <property type="match status" value="1"/>
</dbReference>